<dbReference type="SUPFAM" id="SSF51905">
    <property type="entry name" value="FAD/NAD(P)-binding domain"/>
    <property type="match status" value="1"/>
</dbReference>
<evidence type="ECO:0000256" key="3">
    <source>
        <dbReference type="ARBA" id="ARBA00022827"/>
    </source>
</evidence>
<evidence type="ECO:0000313" key="10">
    <source>
        <dbReference type="Proteomes" id="UP000588806"/>
    </source>
</evidence>
<evidence type="ECO:0000256" key="4">
    <source>
        <dbReference type="PIRSR" id="PIRSR000350-2"/>
    </source>
</evidence>
<feature type="binding site" evidence="5">
    <location>
        <position position="316"/>
    </location>
    <ligand>
        <name>FAD</name>
        <dbReference type="ChEBI" id="CHEBI:57692"/>
    </ligand>
</feature>
<dbReference type="NCBIfam" id="NF004939">
    <property type="entry name" value="PRK06292.1-1"/>
    <property type="match status" value="1"/>
</dbReference>
<dbReference type="InterPro" id="IPR023753">
    <property type="entry name" value="FAD/NAD-binding_dom"/>
</dbReference>
<organism evidence="9 10">
    <name type="scientific">Vreelandella azerica</name>
    <dbReference type="NCBI Taxonomy" id="2732867"/>
    <lineage>
        <taxon>Bacteria</taxon>
        <taxon>Pseudomonadati</taxon>
        <taxon>Pseudomonadota</taxon>
        <taxon>Gammaproteobacteria</taxon>
        <taxon>Oceanospirillales</taxon>
        <taxon>Halomonadaceae</taxon>
        <taxon>Vreelandella</taxon>
    </lineage>
</organism>
<dbReference type="Pfam" id="PF07992">
    <property type="entry name" value="Pyr_redox_2"/>
    <property type="match status" value="1"/>
</dbReference>
<feature type="active site" description="Proton acceptor" evidence="4">
    <location>
        <position position="453"/>
    </location>
</feature>
<sequence length="488" mass="52479">MQKRHVDVAVIGAGSAGLSAWHMARKSADDVLLIEAGEYGTTCARVGCMPSKLLIAAADAAHRARQAGTFGVKVAEVDIDGEAVMARVKGERDRFVGNVLKSMKRIPEDQRLRGHARFIQPHTLQVGDHTQVTANAIVIATGSRATWPGFFEAAEDRLIINDDVFEWETLPESVAVFGPGVIGLELGQALSRLGVRTRTFGVGGAIGPLQSDKVREIADELFNAEFYLDPDADVQKIERSTEGVTLTFVERTTGKVLTETFDYLLAATGRQPNVDKLALENAGIELSERGVPSFNRFTMQCANTDGSASHIFIAGDANQAVPLLHEAITEGQIAARNAANLNDIKAGRRNVPLAIVFTEPQMASVGDSRASLEARFGGCDCIAEGGVSFDDQGRAVVMGENHGYLALYAEHGSGQFLGAEMLGPRVEHMAHLLAWALEQKMTVSDMLAMPFYHPVLEEGLRSGLRDLNANLQLGPAVTERCMECGPGD</sequence>
<reference evidence="9 10" key="2">
    <citation type="submission" date="2020-06" db="EMBL/GenBank/DDBJ databases">
        <title>Halomonas songnenensis sp. nov., a moderately halophilic bacterium isolated from saline and alkaline soils.</title>
        <authorList>
            <person name="Jiang J."/>
            <person name="Pan Y."/>
        </authorList>
    </citation>
    <scope>NUCLEOTIDE SEQUENCE [LARGE SCALE GENOMIC DNA]</scope>
    <source>
        <strain evidence="9 10">TBZ9</strain>
    </source>
</reference>
<keyword evidence="5" id="KW-0547">Nucleotide-binding</keyword>
<dbReference type="SUPFAM" id="SSF55424">
    <property type="entry name" value="FAD/NAD-linked reductases, dimerisation (C-terminal) domain"/>
    <property type="match status" value="1"/>
</dbReference>
<feature type="disulfide bond" description="Redox-active" evidence="6">
    <location>
        <begin position="43"/>
        <end position="48"/>
    </location>
</feature>
<keyword evidence="10" id="KW-1185">Reference proteome</keyword>
<dbReference type="PIRSF" id="PIRSF000350">
    <property type="entry name" value="Mercury_reductase_MerA"/>
    <property type="match status" value="1"/>
</dbReference>
<name>A0A7Y3XAM6_9GAMM</name>
<comment type="cofactor">
    <cofactor evidence="5">
        <name>FAD</name>
        <dbReference type="ChEBI" id="CHEBI:57692"/>
    </cofactor>
    <text evidence="5">Binds 1 FAD per subunit.</text>
</comment>
<dbReference type="PRINTS" id="PR00411">
    <property type="entry name" value="PNDRDTASEI"/>
</dbReference>
<keyword evidence="3 5" id="KW-0274">FAD</keyword>
<feature type="domain" description="FAD/NAD(P)-binding" evidence="8">
    <location>
        <begin position="7"/>
        <end position="331"/>
    </location>
</feature>
<dbReference type="GO" id="GO:0004148">
    <property type="term" value="F:dihydrolipoyl dehydrogenase (NADH) activity"/>
    <property type="evidence" value="ECO:0007669"/>
    <property type="project" value="UniProtKB-EC"/>
</dbReference>
<evidence type="ECO:0000256" key="6">
    <source>
        <dbReference type="PIRSR" id="PIRSR000350-4"/>
    </source>
</evidence>
<dbReference type="InterPro" id="IPR036188">
    <property type="entry name" value="FAD/NAD-bd_sf"/>
</dbReference>
<evidence type="ECO:0000259" key="7">
    <source>
        <dbReference type="Pfam" id="PF02852"/>
    </source>
</evidence>
<feature type="domain" description="Pyridine nucleotide-disulphide oxidoreductase dimerisation" evidence="7">
    <location>
        <begin position="355"/>
        <end position="460"/>
    </location>
</feature>
<feature type="binding site" evidence="5">
    <location>
        <begin position="141"/>
        <end position="143"/>
    </location>
    <ligand>
        <name>FAD</name>
        <dbReference type="ChEBI" id="CHEBI:57692"/>
    </ligand>
</feature>
<feature type="binding site" evidence="5">
    <location>
        <position position="269"/>
    </location>
    <ligand>
        <name>NAD(+)</name>
        <dbReference type="ChEBI" id="CHEBI:57540"/>
    </ligand>
</feature>
<keyword evidence="9" id="KW-0560">Oxidoreductase</keyword>
<protein>
    <submittedName>
        <fullName evidence="9">Dihydrolipoyl dehydrogenase</fullName>
        <ecNumber evidence="9">1.8.1.4</ecNumber>
    </submittedName>
</protein>
<dbReference type="AlphaFoldDB" id="A0A7Y3XAM6"/>
<dbReference type="GO" id="GO:0050660">
    <property type="term" value="F:flavin adenine dinucleotide binding"/>
    <property type="evidence" value="ECO:0007669"/>
    <property type="project" value="TreeGrafter"/>
</dbReference>
<evidence type="ECO:0000313" key="9">
    <source>
        <dbReference type="EMBL" id="NOG31468.1"/>
    </source>
</evidence>
<dbReference type="PRINTS" id="PR00368">
    <property type="entry name" value="FADPNR"/>
</dbReference>
<comment type="similarity">
    <text evidence="1">Belongs to the class-I pyridine nucleotide-disulfide oxidoreductase family.</text>
</comment>
<dbReference type="InterPro" id="IPR016156">
    <property type="entry name" value="FAD/NAD-linked_Rdtase_dimer_sf"/>
</dbReference>
<reference evidence="9 10" key="1">
    <citation type="submission" date="2020-05" db="EMBL/GenBank/DDBJ databases">
        <authorList>
            <person name="Ruan W."/>
            <person name="Jeon C.O."/>
            <person name="Chun B.H."/>
        </authorList>
    </citation>
    <scope>NUCLEOTIDE SEQUENCE [LARGE SCALE GENOMIC DNA]</scope>
    <source>
        <strain evidence="9 10">TBZ9</strain>
    </source>
</reference>
<keyword evidence="5" id="KW-0520">NAD</keyword>
<evidence type="ECO:0000259" key="8">
    <source>
        <dbReference type="Pfam" id="PF07992"/>
    </source>
</evidence>
<proteinExistence type="inferred from homology"/>
<dbReference type="Proteomes" id="UP000588806">
    <property type="component" value="Unassembled WGS sequence"/>
</dbReference>
<dbReference type="InterPro" id="IPR001100">
    <property type="entry name" value="Pyr_nuc-diS_OxRdtase"/>
</dbReference>
<feature type="binding site" evidence="5">
    <location>
        <position position="52"/>
    </location>
    <ligand>
        <name>FAD</name>
        <dbReference type="ChEBI" id="CHEBI:57692"/>
    </ligand>
</feature>
<dbReference type="Gene3D" id="3.50.50.60">
    <property type="entry name" value="FAD/NAD(P)-binding domain"/>
    <property type="match status" value="2"/>
</dbReference>
<dbReference type="PANTHER" id="PTHR43014">
    <property type="entry name" value="MERCURIC REDUCTASE"/>
    <property type="match status" value="1"/>
</dbReference>
<accession>A0A7Y3XAM6</accession>
<feature type="binding site" evidence="5">
    <location>
        <begin position="178"/>
        <end position="185"/>
    </location>
    <ligand>
        <name>NAD(+)</name>
        <dbReference type="ChEBI" id="CHEBI:57540"/>
    </ligand>
</feature>
<dbReference type="EC" id="1.8.1.4" evidence="9"/>
<dbReference type="GO" id="GO:0003955">
    <property type="term" value="F:NAD(P)H dehydrogenase (quinone) activity"/>
    <property type="evidence" value="ECO:0007669"/>
    <property type="project" value="TreeGrafter"/>
</dbReference>
<comment type="caution">
    <text evidence="9">The sequence shown here is derived from an EMBL/GenBank/DDBJ whole genome shotgun (WGS) entry which is preliminary data.</text>
</comment>
<dbReference type="EMBL" id="JABFHI010000002">
    <property type="protein sequence ID" value="NOG31468.1"/>
    <property type="molecule type" value="Genomic_DNA"/>
</dbReference>
<dbReference type="RefSeq" id="WP_171701918.1">
    <property type="nucleotide sequence ID" value="NZ_JABFHI010000002.1"/>
</dbReference>
<dbReference type="PANTHER" id="PTHR43014:SF4">
    <property type="entry name" value="PYRIDINE NUCLEOTIDE-DISULFIDE OXIDOREDUCTASE RCLA-RELATED"/>
    <property type="match status" value="1"/>
</dbReference>
<keyword evidence="2" id="KW-0285">Flavoprotein</keyword>
<gene>
    <name evidence="9" type="ORF">HLB35_06220</name>
</gene>
<evidence type="ECO:0000256" key="5">
    <source>
        <dbReference type="PIRSR" id="PIRSR000350-3"/>
    </source>
</evidence>
<evidence type="ECO:0000256" key="2">
    <source>
        <dbReference type="ARBA" id="ARBA00022630"/>
    </source>
</evidence>
<dbReference type="Gene3D" id="3.30.390.30">
    <property type="match status" value="1"/>
</dbReference>
<dbReference type="InterPro" id="IPR004099">
    <property type="entry name" value="Pyr_nucl-diS_OxRdtase_dimer"/>
</dbReference>
<evidence type="ECO:0000256" key="1">
    <source>
        <dbReference type="ARBA" id="ARBA00007532"/>
    </source>
</evidence>
<dbReference type="Pfam" id="PF02852">
    <property type="entry name" value="Pyr_redox_dim"/>
    <property type="match status" value="1"/>
</dbReference>